<evidence type="ECO:0008006" key="4">
    <source>
        <dbReference type="Google" id="ProtNLM"/>
    </source>
</evidence>
<feature type="transmembrane region" description="Helical" evidence="1">
    <location>
        <begin position="48"/>
        <end position="68"/>
    </location>
</feature>
<dbReference type="InterPro" id="IPR029058">
    <property type="entry name" value="AB_hydrolase_fold"/>
</dbReference>
<reference evidence="2" key="2">
    <citation type="submission" date="2023-01" db="EMBL/GenBank/DDBJ databases">
        <authorList>
            <person name="Sun Q."/>
            <person name="Evtushenko L."/>
        </authorList>
    </citation>
    <scope>NUCLEOTIDE SEQUENCE</scope>
    <source>
        <strain evidence="2">VKM Ac-1958</strain>
    </source>
</reference>
<name>A0A9W6M863_9MICO</name>
<reference evidence="2" key="1">
    <citation type="journal article" date="2014" name="Int. J. Syst. Evol. Microbiol.">
        <title>Complete genome sequence of Corynebacterium casei LMG S-19264T (=DSM 44701T), isolated from a smear-ripened cheese.</title>
        <authorList>
            <consortium name="US DOE Joint Genome Institute (JGI-PGF)"/>
            <person name="Walter F."/>
            <person name="Albersmeier A."/>
            <person name="Kalinowski J."/>
            <person name="Ruckert C."/>
        </authorList>
    </citation>
    <scope>NUCLEOTIDE SEQUENCE</scope>
    <source>
        <strain evidence="2">VKM Ac-1958</strain>
    </source>
</reference>
<proteinExistence type="predicted"/>
<feature type="transmembrane region" description="Helical" evidence="1">
    <location>
        <begin position="21"/>
        <end position="42"/>
    </location>
</feature>
<dbReference type="InterPro" id="IPR005325">
    <property type="entry name" value="DUF308_memb"/>
</dbReference>
<feature type="transmembrane region" description="Helical" evidence="1">
    <location>
        <begin position="223"/>
        <end position="242"/>
    </location>
</feature>
<gene>
    <name evidence="2" type="ORF">GCM10017596_08920</name>
</gene>
<dbReference type="PANTHER" id="PTHR34853:SF1">
    <property type="entry name" value="LIPASE 5"/>
    <property type="match status" value="1"/>
</dbReference>
<dbReference type="AlphaFoldDB" id="A0A9W6M863"/>
<dbReference type="GO" id="GO:0016042">
    <property type="term" value="P:lipid catabolic process"/>
    <property type="evidence" value="ECO:0007669"/>
    <property type="project" value="InterPro"/>
</dbReference>
<dbReference type="PANTHER" id="PTHR34853">
    <property type="match status" value="1"/>
</dbReference>
<protein>
    <recommendedName>
        <fullName evidence="4">Secretory lipase</fullName>
    </recommendedName>
</protein>
<dbReference type="SUPFAM" id="SSF53474">
    <property type="entry name" value="alpha/beta-Hydrolases"/>
    <property type="match status" value="1"/>
</dbReference>
<dbReference type="GO" id="GO:0004806">
    <property type="term" value="F:triacylglycerol lipase activity"/>
    <property type="evidence" value="ECO:0007669"/>
    <property type="project" value="InterPro"/>
</dbReference>
<keyword evidence="1" id="KW-0472">Membrane</keyword>
<feature type="transmembrane region" description="Helical" evidence="1">
    <location>
        <begin position="135"/>
        <end position="156"/>
    </location>
</feature>
<organism evidence="2 3">
    <name type="scientific">Microbacterium keratanolyticum</name>
    <dbReference type="NCBI Taxonomy" id="67574"/>
    <lineage>
        <taxon>Bacteria</taxon>
        <taxon>Bacillati</taxon>
        <taxon>Actinomycetota</taxon>
        <taxon>Actinomycetes</taxon>
        <taxon>Micrococcales</taxon>
        <taxon>Microbacteriaceae</taxon>
        <taxon>Microbacterium</taxon>
    </lineage>
</organism>
<dbReference type="Pfam" id="PF03583">
    <property type="entry name" value="LIP"/>
    <property type="match status" value="1"/>
</dbReference>
<feature type="transmembrane region" description="Helical" evidence="1">
    <location>
        <begin position="162"/>
        <end position="181"/>
    </location>
</feature>
<dbReference type="Gene3D" id="3.40.50.1820">
    <property type="entry name" value="alpha/beta hydrolase"/>
    <property type="match status" value="2"/>
</dbReference>
<dbReference type="RefSeq" id="WP_204938829.1">
    <property type="nucleotide sequence ID" value="NZ_BAAAUM010000001.1"/>
</dbReference>
<comment type="caution">
    <text evidence="2">The sequence shown here is derived from an EMBL/GenBank/DDBJ whole genome shotgun (WGS) entry which is preliminary data.</text>
</comment>
<feature type="transmembrane region" description="Helical" evidence="1">
    <location>
        <begin position="104"/>
        <end position="123"/>
    </location>
</feature>
<keyword evidence="1" id="KW-1133">Transmembrane helix</keyword>
<keyword evidence="1" id="KW-0812">Transmembrane</keyword>
<dbReference type="EMBL" id="BSET01000001">
    <property type="protein sequence ID" value="GLK01177.1"/>
    <property type="molecule type" value="Genomic_DNA"/>
</dbReference>
<accession>A0A9W6M863</accession>
<evidence type="ECO:0000313" key="3">
    <source>
        <dbReference type="Proteomes" id="UP001142325"/>
    </source>
</evidence>
<keyword evidence="3" id="KW-1185">Reference proteome</keyword>
<dbReference type="Proteomes" id="UP001142325">
    <property type="component" value="Unassembled WGS sequence"/>
</dbReference>
<feature type="transmembrane region" description="Helical" evidence="1">
    <location>
        <begin position="80"/>
        <end position="98"/>
    </location>
</feature>
<evidence type="ECO:0000256" key="1">
    <source>
        <dbReference type="SAM" id="Phobius"/>
    </source>
</evidence>
<dbReference type="InterPro" id="IPR005152">
    <property type="entry name" value="Lipase_secreted"/>
</dbReference>
<dbReference type="Pfam" id="PF03729">
    <property type="entry name" value="DUF308"/>
    <property type="match status" value="3"/>
</dbReference>
<evidence type="ECO:0000313" key="2">
    <source>
        <dbReference type="EMBL" id="GLK01177.1"/>
    </source>
</evidence>
<sequence length="613" mass="64581">MNARFLPHHPLRVLAHVIARLPEPVVLIMASIGLIAGGFLLVRPTTSLDVLVSVIGIGLIAAGGMELALPGTRREGSRGVLSIGWVVSGVAMLFLPGLTVRALAVFVGLLLIARGVVGLISPWRSTTGAPRPIDARIASGLLGVGGIVFGVLAIVWPDITLLIVGVLFGVALMTAGAVVLLRALRRRRARRAAAGLGEGLDPITQPVPPGGEWGRRSRWVRTIGAVLVVAIATTAAGLTITLHDATTVADEFYAPPRGVPDEAGQLIRAEPFTRGVPDGAIGWRILYTTSLDDDEPTVASGLVVVPDRGRDHPVIAWNHGTTGFDRSCAPSLAEEPFESGALFTLDRIVDHGWALVATDYIGLGTQGPHPYLVGEASGRAALDAVRAARQLEDITLSEKTVLWGHSQGGGSALWAAAITKDYAPDLPIEGVAAFAPASDLIGLVGNLPKVTGGSVFASFVLASFTEIYPDITHSGYVRPGAEVTVRELSKRCLSGPSMMVMLLNVVALADDPNLLTKDPTAGAMGARLQQNIPPSDIDVPLLLGQGEDDTLIEPEVQARFASRLCRAGVDVDFRRYPGLDHVPLVEDGSPAMRDLFAWTSDLLAGEDVRVDCR</sequence>